<name>A0ABM1EJQ1_PRICU</name>
<dbReference type="RefSeq" id="XP_014672422.1">
    <property type="nucleotide sequence ID" value="XM_014816936.1"/>
</dbReference>
<accession>A0ABM1EJQ1</accession>
<keyword evidence="1" id="KW-1133">Transmembrane helix</keyword>
<feature type="transmembrane region" description="Helical" evidence="1">
    <location>
        <begin position="6"/>
        <end position="24"/>
    </location>
</feature>
<keyword evidence="1" id="KW-0472">Membrane</keyword>
<dbReference type="Proteomes" id="UP000695022">
    <property type="component" value="Unplaced"/>
</dbReference>
<protein>
    <submittedName>
        <fullName evidence="3">Uncharacterized protein LOC106812926</fullName>
    </submittedName>
</protein>
<evidence type="ECO:0000313" key="2">
    <source>
        <dbReference type="Proteomes" id="UP000695022"/>
    </source>
</evidence>
<proteinExistence type="predicted"/>
<gene>
    <name evidence="3" type="primary">LOC106812926</name>
</gene>
<evidence type="ECO:0000313" key="3">
    <source>
        <dbReference type="RefSeq" id="XP_014672422.1"/>
    </source>
</evidence>
<evidence type="ECO:0000256" key="1">
    <source>
        <dbReference type="SAM" id="Phobius"/>
    </source>
</evidence>
<dbReference type="GeneID" id="106812926"/>
<keyword evidence="1" id="KW-0812">Transmembrane</keyword>
<sequence>MVDSSIIVIIIAGVILLCVFGLCLKQCRTAYLRDVQQKKRQKLRAAQRAGRMQQQHRKLMDAISDVSSQPSSIHAEHTVSLQSSTVAVNVNNNDHNRNVSEKREKFGGPSKFQSEIYHRSYDYPRLQLKSLKVNLHKISEENLSDGATGAKKTLPGSVAMATDLWRSASDADVPRLCARSADVEERTGSIPDVTSSVLAGQIAARMEEIRAGKRPAKYLDQGRHPQLPKHSPLVKKVVAVHGRRDDSRRGDHREPMHI</sequence>
<keyword evidence="2" id="KW-1185">Reference proteome</keyword>
<organism evidence="2 3">
    <name type="scientific">Priapulus caudatus</name>
    <name type="common">Priapulid worm</name>
    <dbReference type="NCBI Taxonomy" id="37621"/>
    <lineage>
        <taxon>Eukaryota</taxon>
        <taxon>Metazoa</taxon>
        <taxon>Ecdysozoa</taxon>
        <taxon>Scalidophora</taxon>
        <taxon>Priapulida</taxon>
        <taxon>Priapulimorpha</taxon>
        <taxon>Priapulimorphida</taxon>
        <taxon>Priapulidae</taxon>
        <taxon>Priapulus</taxon>
    </lineage>
</organism>
<reference evidence="3" key="1">
    <citation type="submission" date="2025-08" db="UniProtKB">
        <authorList>
            <consortium name="RefSeq"/>
        </authorList>
    </citation>
    <scope>IDENTIFICATION</scope>
</reference>